<dbReference type="OrthoDB" id="8640229at2"/>
<accession>A0A1H1NX53</accession>
<name>A0A1H1NX53_9GAMM</name>
<dbReference type="NCBIfam" id="TIGR01563">
    <property type="entry name" value="gp16_SPP1"/>
    <property type="match status" value="1"/>
</dbReference>
<dbReference type="Proteomes" id="UP000243426">
    <property type="component" value="Chromosome I"/>
</dbReference>
<evidence type="ECO:0000313" key="2">
    <source>
        <dbReference type="Proteomes" id="UP000243426"/>
    </source>
</evidence>
<dbReference type="InterPro" id="IPR038666">
    <property type="entry name" value="SSP1_head-tail_sf"/>
</dbReference>
<reference evidence="2" key="1">
    <citation type="submission" date="2016-10" db="EMBL/GenBank/DDBJ databases">
        <authorList>
            <person name="Varghese N."/>
            <person name="Submissions S."/>
        </authorList>
    </citation>
    <scope>NUCLEOTIDE SEQUENCE [LARGE SCALE GENOMIC DNA]</scope>
    <source>
        <strain evidence="2">2SM5</strain>
    </source>
</reference>
<proteinExistence type="predicted"/>
<dbReference type="RefSeq" id="WP_090272339.1">
    <property type="nucleotide sequence ID" value="NZ_LT629748.1"/>
</dbReference>
<dbReference type="STRING" id="797277.SAMN05216198_1031"/>
<dbReference type="Gene3D" id="2.40.10.270">
    <property type="entry name" value="Bacteriophage SPP1 head-tail adaptor protein"/>
    <property type="match status" value="1"/>
</dbReference>
<dbReference type="AlphaFoldDB" id="A0A1H1NX53"/>
<protein>
    <submittedName>
        <fullName evidence="1">Phage head-tail adaptor, putative, SPP1 family</fullName>
    </submittedName>
</protein>
<gene>
    <name evidence="1" type="ORF">SAMN05216198_1031</name>
</gene>
<dbReference type="Pfam" id="PF05521">
    <property type="entry name" value="Phage_HCP"/>
    <property type="match status" value="1"/>
</dbReference>
<sequence length="110" mass="12421">MRNGPLRHRITLQQRVQVQDPVTGEVVPGWIDWARPMARIEPLSARDFIAAKAAQSEVTGRIVIRYREGVLPTMRILYRGKVYSIHGVLPDTKSGREYLTLPVSEGVRDG</sequence>
<evidence type="ECO:0000313" key="1">
    <source>
        <dbReference type="EMBL" id="SDS03375.1"/>
    </source>
</evidence>
<organism evidence="1 2">
    <name type="scientific">Halopseudomonas litoralis</name>
    <dbReference type="NCBI Taxonomy" id="797277"/>
    <lineage>
        <taxon>Bacteria</taxon>
        <taxon>Pseudomonadati</taxon>
        <taxon>Pseudomonadota</taxon>
        <taxon>Gammaproteobacteria</taxon>
        <taxon>Pseudomonadales</taxon>
        <taxon>Pseudomonadaceae</taxon>
        <taxon>Halopseudomonas</taxon>
    </lineage>
</organism>
<dbReference type="EMBL" id="LT629748">
    <property type="protein sequence ID" value="SDS03375.1"/>
    <property type="molecule type" value="Genomic_DNA"/>
</dbReference>
<keyword evidence="2" id="KW-1185">Reference proteome</keyword>
<dbReference type="InterPro" id="IPR008767">
    <property type="entry name" value="Phage_SPP1_head-tail_adaptor"/>
</dbReference>